<dbReference type="HOGENOM" id="CLU_058432_0_0_11"/>
<keyword evidence="3" id="KW-1185">Reference proteome</keyword>
<evidence type="ECO:0000313" key="3">
    <source>
        <dbReference type="Proteomes" id="UP000000844"/>
    </source>
</evidence>
<dbReference type="AlphaFoldDB" id="D3PU51"/>
<evidence type="ECO:0008006" key="4">
    <source>
        <dbReference type="Google" id="ProtNLM"/>
    </source>
</evidence>
<protein>
    <recommendedName>
        <fullName evidence="4">Resolvase helix-turn-helix domain protein</fullName>
    </recommendedName>
</protein>
<dbReference type="OrthoDB" id="3512717at2"/>
<organism evidence="2 3">
    <name type="scientific">Stackebrandtia nassauensis (strain DSM 44728 / CIP 108903 / NRRL B-16338 / NBRC 102104 / LLR-40K-21)</name>
    <dbReference type="NCBI Taxonomy" id="446470"/>
    <lineage>
        <taxon>Bacteria</taxon>
        <taxon>Bacillati</taxon>
        <taxon>Actinomycetota</taxon>
        <taxon>Actinomycetes</taxon>
        <taxon>Glycomycetales</taxon>
        <taxon>Glycomycetaceae</taxon>
        <taxon>Stackebrandtia</taxon>
    </lineage>
</organism>
<feature type="region of interest" description="Disordered" evidence="1">
    <location>
        <begin position="1"/>
        <end position="20"/>
    </location>
</feature>
<evidence type="ECO:0000313" key="2">
    <source>
        <dbReference type="EMBL" id="ADD40997.1"/>
    </source>
</evidence>
<reference evidence="2 3" key="1">
    <citation type="journal article" date="2009" name="Stand. Genomic Sci.">
        <title>Complete genome sequence of Stackebrandtia nassauensis type strain (LLR-40K-21).</title>
        <authorList>
            <person name="Munk C."/>
            <person name="Lapidus A."/>
            <person name="Copeland A."/>
            <person name="Jando M."/>
            <person name="Mayilraj S."/>
            <person name="Glavina Del Rio T."/>
            <person name="Nolan M."/>
            <person name="Chen F."/>
            <person name="Lucas S."/>
            <person name="Tice H."/>
            <person name="Cheng J.F."/>
            <person name="Han C."/>
            <person name="Detter J.C."/>
            <person name="Bruce D."/>
            <person name="Goodwin L."/>
            <person name="Chain P."/>
            <person name="Pitluck S."/>
            <person name="Goker M."/>
            <person name="Ovchinikova G."/>
            <person name="Pati A."/>
            <person name="Ivanova N."/>
            <person name="Mavromatis K."/>
            <person name="Chen A."/>
            <person name="Palaniappan K."/>
            <person name="Land M."/>
            <person name="Hauser L."/>
            <person name="Chang Y.J."/>
            <person name="Jeffries C.D."/>
            <person name="Bristow J."/>
            <person name="Eisen J.A."/>
            <person name="Markowitz V."/>
            <person name="Hugenholtz P."/>
            <person name="Kyrpides N.C."/>
            <person name="Klenk H.P."/>
        </authorList>
    </citation>
    <scope>NUCLEOTIDE SEQUENCE [LARGE SCALE GENOMIC DNA]</scope>
    <source>
        <strain evidence="3">DSM 44728 / CIP 108903 / NRRL B-16338 / NBRC 102104 / LLR-40K-21</strain>
    </source>
</reference>
<dbReference type="Proteomes" id="UP000000844">
    <property type="component" value="Chromosome"/>
</dbReference>
<dbReference type="eggNOG" id="COG3415">
    <property type="taxonomic scope" value="Bacteria"/>
</dbReference>
<name>D3PU51_STANL</name>
<feature type="compositionally biased region" description="Basic and acidic residues" evidence="1">
    <location>
        <begin position="7"/>
        <end position="20"/>
    </location>
</feature>
<dbReference type="RefSeq" id="WP_013016568.1">
    <property type="nucleotide sequence ID" value="NC_013947.1"/>
</dbReference>
<evidence type="ECO:0000256" key="1">
    <source>
        <dbReference type="SAM" id="MobiDB-lite"/>
    </source>
</evidence>
<sequence length="288" mass="32832">MQYQDPRAAEARRLRTEEGLSRQQIRDKLRVGNNNLDAWLKNVPPPEWTKRPNAKDRLRDMARQMRAEGRTYDEIVEALKVSKSSVSLWTRDVSTDNVPAPGWSPRARAIRSEVAARRQEARRAACKKQQAQLSAEVGPFDAKVTLVSGAIAYWCEGAKVKPWRSTTPNVTFTNTDPRLLRLFLRFLEIVPISYGSLAFRIDIHESADDEKAKAFWCRELRISIDDFMPTLWKKHNPKTVRKNVGSNYHGCLVIRVRKSADLYWYIENLAIAAMAGMSDASADWGTVA</sequence>
<accession>D3PU51</accession>
<dbReference type="KEGG" id="sna:Snas_1288"/>
<gene>
    <name evidence="2" type="ordered locus">Snas_1288</name>
</gene>
<dbReference type="STRING" id="446470.Snas_1288"/>
<proteinExistence type="predicted"/>
<dbReference type="EMBL" id="CP001778">
    <property type="protein sequence ID" value="ADD40997.1"/>
    <property type="molecule type" value="Genomic_DNA"/>
</dbReference>